<evidence type="ECO:0000313" key="9">
    <source>
        <dbReference type="EMBL" id="CAF3965211.1"/>
    </source>
</evidence>
<evidence type="ECO:0000256" key="7">
    <source>
        <dbReference type="PROSITE-ProRule" id="PRU00124"/>
    </source>
</evidence>
<dbReference type="PANTHER" id="PTHR24270:SF61">
    <property type="entry name" value="EGF-LIKE DOMAIN-CONTAINING PROTEIN"/>
    <property type="match status" value="1"/>
</dbReference>
<evidence type="ECO:0000256" key="6">
    <source>
        <dbReference type="ARBA" id="ARBA00023157"/>
    </source>
</evidence>
<dbReference type="InterPro" id="IPR050685">
    <property type="entry name" value="LDLR"/>
</dbReference>
<dbReference type="Gene3D" id="4.10.400.10">
    <property type="entry name" value="Low-density Lipoprotein Receptor"/>
    <property type="match status" value="1"/>
</dbReference>
<dbReference type="SUPFAM" id="SSF57424">
    <property type="entry name" value="LDL receptor-like module"/>
    <property type="match status" value="1"/>
</dbReference>
<dbReference type="Proteomes" id="UP000663844">
    <property type="component" value="Unassembled WGS sequence"/>
</dbReference>
<evidence type="ECO:0000313" key="10">
    <source>
        <dbReference type="Proteomes" id="UP000663845"/>
    </source>
</evidence>
<keyword evidence="3" id="KW-0677">Repeat</keyword>
<comment type="caution">
    <text evidence="7">Lacks conserved residue(s) required for the propagation of feature annotation.</text>
</comment>
<sequence length="718" mass="83691">MYKTDEQLFDKDEDNYCIYHYTLGYTENFALPQRYLYTYCIRTNGSRLYNYHEQLNINITSISFSDLRKLGITPNELLLWSAPIDIVEDFQIYLTDISRKSSLLDTKRFYNCTWPLFGPICQFQFEIKHSSFDDLTKKALLQIEDDYTNDRHLKKPTSCYTQLPCDYIYPYPLCLDWREVCDGKMHCLNRAPDEENCFELELNECPNPDEYRCHNGAQCISRDFWYEDKAHPDCLDRSDEILDYSPICFGSPSVRCEEHTCRPGPTTLACGDGSCDEFQECKNGRTEQLYIILDKKPTDKSLNDICWQIISCLIGISWHGSCSCLRADTCAELILLHCPPLFRYPSHPIALGHIYSFYTNTQSYVNRLITITLPTYICYEKNFCPVFETSSQLFRPILITLDNRTFYYCHNQSNLPISLMDRTRSWGHFQKAVEKFYAASCLTYGQLYMNITKNCSSYSQLYQCAQSNKCISKHRLLDSIQDCPLGDDEEYEQSCSLINNKYRFQCRINQTLKCISPILYQHTEYDCLTDKINIYNGNDPEKIDANSPISFGTLCDGFEDRDPLIIDEQTVETDETHCDYRIWPCNNTYTHCNGYWNCDNGLDEIDCPSNFAHNSEKHSCKTMEHVCISPFTFAPMCLHISLVNDGVVDCLGASDERQLCRKKYKDLSQRYQCSDDDRCFSPNIICDGLPHCDNHEDEKFCVHILVSKIIYFFVVKFL</sequence>
<evidence type="ECO:0000256" key="4">
    <source>
        <dbReference type="ARBA" id="ARBA00022989"/>
    </source>
</evidence>
<evidence type="ECO:0000313" key="8">
    <source>
        <dbReference type="EMBL" id="CAF1456727.1"/>
    </source>
</evidence>
<keyword evidence="2" id="KW-0812">Transmembrane</keyword>
<dbReference type="InterPro" id="IPR036055">
    <property type="entry name" value="LDL_receptor-like_sf"/>
</dbReference>
<evidence type="ECO:0000256" key="3">
    <source>
        <dbReference type="ARBA" id="ARBA00022737"/>
    </source>
</evidence>
<protein>
    <submittedName>
        <fullName evidence="8">Uncharacterized protein</fullName>
    </submittedName>
</protein>
<keyword evidence="5" id="KW-0472">Membrane</keyword>
<dbReference type="PANTHER" id="PTHR24270">
    <property type="entry name" value="LOW-DENSITY LIPOPROTEIN RECEPTOR-RELATED"/>
    <property type="match status" value="1"/>
</dbReference>
<dbReference type="EMBL" id="CAJNOG010001592">
    <property type="protein sequence ID" value="CAF1456727.1"/>
    <property type="molecule type" value="Genomic_DNA"/>
</dbReference>
<keyword evidence="4" id="KW-1133">Transmembrane helix</keyword>
<reference evidence="8" key="1">
    <citation type="submission" date="2021-02" db="EMBL/GenBank/DDBJ databases">
        <authorList>
            <person name="Nowell W R."/>
        </authorList>
    </citation>
    <scope>NUCLEOTIDE SEQUENCE</scope>
</reference>
<proteinExistence type="predicted"/>
<feature type="disulfide bond" evidence="7">
    <location>
        <begin position="686"/>
        <end position="701"/>
    </location>
</feature>
<organism evidence="8 10">
    <name type="scientific">Adineta steineri</name>
    <dbReference type="NCBI Taxonomy" id="433720"/>
    <lineage>
        <taxon>Eukaryota</taxon>
        <taxon>Metazoa</taxon>
        <taxon>Spiralia</taxon>
        <taxon>Gnathifera</taxon>
        <taxon>Rotifera</taxon>
        <taxon>Eurotatoria</taxon>
        <taxon>Bdelloidea</taxon>
        <taxon>Adinetida</taxon>
        <taxon>Adinetidae</taxon>
        <taxon>Adineta</taxon>
    </lineage>
</organism>
<comment type="caution">
    <text evidence="8">The sequence shown here is derived from an EMBL/GenBank/DDBJ whole genome shotgun (WGS) entry which is preliminary data.</text>
</comment>
<evidence type="ECO:0000256" key="1">
    <source>
        <dbReference type="ARBA" id="ARBA00004167"/>
    </source>
</evidence>
<evidence type="ECO:0000256" key="2">
    <source>
        <dbReference type="ARBA" id="ARBA00022692"/>
    </source>
</evidence>
<dbReference type="Proteomes" id="UP000663845">
    <property type="component" value="Unassembled WGS sequence"/>
</dbReference>
<comment type="subcellular location">
    <subcellularLocation>
        <location evidence="1">Membrane</location>
        <topology evidence="1">Single-pass membrane protein</topology>
    </subcellularLocation>
</comment>
<gene>
    <name evidence="8" type="ORF">JYZ213_LOCUS41012</name>
    <name evidence="9" type="ORF">OXD698_LOCUS27495</name>
</gene>
<accession>A0A815Q2W1</accession>
<dbReference type="InterPro" id="IPR002172">
    <property type="entry name" value="LDrepeatLR_classA_rpt"/>
</dbReference>
<dbReference type="PROSITE" id="PS50068">
    <property type="entry name" value="LDLRA_2"/>
    <property type="match status" value="2"/>
</dbReference>
<dbReference type="PRINTS" id="PR00261">
    <property type="entry name" value="LDLRECEPTOR"/>
</dbReference>
<dbReference type="EMBL" id="CAJOAZ010002853">
    <property type="protein sequence ID" value="CAF3965211.1"/>
    <property type="molecule type" value="Genomic_DNA"/>
</dbReference>
<dbReference type="SMART" id="SM00192">
    <property type="entry name" value="LDLa"/>
    <property type="match status" value="6"/>
</dbReference>
<keyword evidence="6 7" id="KW-1015">Disulfide bond</keyword>
<dbReference type="AlphaFoldDB" id="A0A815Q2W1"/>
<name>A0A815Q2W1_9BILA</name>
<dbReference type="GO" id="GO:0005886">
    <property type="term" value="C:plasma membrane"/>
    <property type="evidence" value="ECO:0007669"/>
    <property type="project" value="TreeGrafter"/>
</dbReference>
<dbReference type="GO" id="GO:0016192">
    <property type="term" value="P:vesicle-mediated transport"/>
    <property type="evidence" value="ECO:0007669"/>
    <property type="project" value="UniProtKB-ARBA"/>
</dbReference>
<evidence type="ECO:0000256" key="5">
    <source>
        <dbReference type="ARBA" id="ARBA00023136"/>
    </source>
</evidence>